<feature type="domain" description="Disease resistance N-terminal" evidence="7">
    <location>
        <begin position="1"/>
        <end position="48"/>
    </location>
</feature>
<dbReference type="EMBL" id="RWGY01000013">
    <property type="protein sequence ID" value="TVU26336.1"/>
    <property type="molecule type" value="Genomic_DNA"/>
</dbReference>
<dbReference type="InterPro" id="IPR002182">
    <property type="entry name" value="NB-ARC"/>
</dbReference>
<organism evidence="8 9">
    <name type="scientific">Eragrostis curvula</name>
    <name type="common">weeping love grass</name>
    <dbReference type="NCBI Taxonomy" id="38414"/>
    <lineage>
        <taxon>Eukaryota</taxon>
        <taxon>Viridiplantae</taxon>
        <taxon>Streptophyta</taxon>
        <taxon>Embryophyta</taxon>
        <taxon>Tracheophyta</taxon>
        <taxon>Spermatophyta</taxon>
        <taxon>Magnoliopsida</taxon>
        <taxon>Liliopsida</taxon>
        <taxon>Poales</taxon>
        <taxon>Poaceae</taxon>
        <taxon>PACMAD clade</taxon>
        <taxon>Chloridoideae</taxon>
        <taxon>Eragrostideae</taxon>
        <taxon>Eragrostidinae</taxon>
        <taxon>Eragrostis</taxon>
    </lineage>
</organism>
<feature type="domain" description="NB-ARC" evidence="6">
    <location>
        <begin position="145"/>
        <end position="245"/>
    </location>
</feature>
<comment type="similarity">
    <text evidence="1">Belongs to the disease resistance NB-LRR family.</text>
</comment>
<dbReference type="AlphaFoldDB" id="A0A5J9URY0"/>
<dbReference type="Gene3D" id="3.40.50.300">
    <property type="entry name" value="P-loop containing nucleotide triphosphate hydrolases"/>
    <property type="match status" value="1"/>
</dbReference>
<keyword evidence="3" id="KW-0677">Repeat</keyword>
<dbReference type="PRINTS" id="PR00364">
    <property type="entry name" value="DISEASERSIST"/>
</dbReference>
<evidence type="ECO:0000256" key="3">
    <source>
        <dbReference type="ARBA" id="ARBA00022737"/>
    </source>
</evidence>
<proteinExistence type="inferred from homology"/>
<evidence type="ECO:0000313" key="9">
    <source>
        <dbReference type="Proteomes" id="UP000324897"/>
    </source>
</evidence>
<keyword evidence="2" id="KW-0433">Leucine-rich repeat</keyword>
<evidence type="ECO:0000256" key="2">
    <source>
        <dbReference type="ARBA" id="ARBA00022614"/>
    </source>
</evidence>
<dbReference type="GO" id="GO:0006952">
    <property type="term" value="P:defense response"/>
    <property type="evidence" value="ECO:0007669"/>
    <property type="project" value="UniProtKB-KW"/>
</dbReference>
<reference evidence="8 9" key="1">
    <citation type="journal article" date="2019" name="Sci. Rep.">
        <title>A high-quality genome of Eragrostis curvula grass provides insights into Poaceae evolution and supports new strategies to enhance forage quality.</title>
        <authorList>
            <person name="Carballo J."/>
            <person name="Santos B.A.C.M."/>
            <person name="Zappacosta D."/>
            <person name="Garbus I."/>
            <person name="Selva J.P."/>
            <person name="Gallo C.A."/>
            <person name="Diaz A."/>
            <person name="Albertini E."/>
            <person name="Caccamo M."/>
            <person name="Echenique V."/>
        </authorList>
    </citation>
    <scope>NUCLEOTIDE SEQUENCE [LARGE SCALE GENOMIC DNA]</scope>
    <source>
        <strain evidence="9">cv. Victoria</strain>
        <tissue evidence="8">Leaf</tissue>
    </source>
</reference>
<evidence type="ECO:0000256" key="1">
    <source>
        <dbReference type="ARBA" id="ARBA00008894"/>
    </source>
</evidence>
<evidence type="ECO:0000313" key="8">
    <source>
        <dbReference type="EMBL" id="TVU26336.1"/>
    </source>
</evidence>
<comment type="caution">
    <text evidence="8">The sequence shown here is derived from an EMBL/GenBank/DDBJ whole genome shotgun (WGS) entry which is preliminary data.</text>
</comment>
<evidence type="ECO:0000259" key="7">
    <source>
        <dbReference type="Pfam" id="PF18052"/>
    </source>
</evidence>
<evidence type="ECO:0000259" key="6">
    <source>
        <dbReference type="Pfam" id="PF00931"/>
    </source>
</evidence>
<dbReference type="SUPFAM" id="SSF52540">
    <property type="entry name" value="P-loop containing nucleoside triphosphate hydrolases"/>
    <property type="match status" value="1"/>
</dbReference>
<sequence length="253" mass="28719">MKQIQCFLNDAEQRRTEESAVDNWLYELKEATYKADDIVDLARLEGNKMVAVETSSICSAAFIISRLLSCFPSMQKDHEIAVRIKNLNNELDKISKLGQHFLKLQNLQPREQVSTVRTMKNSELVEPNLVGTETLHSCTRVVELILAHKEKKAYKIGIVGTAGVGKTSLAQKVYNDERVTRAFSMRAWLSVSQEYSKEALLKEVLRNIGVYYMQDETVGELSRKLAAAVERKTVFLVLDDLWHCEDGNCFGRA</sequence>
<keyword evidence="5" id="KW-0611">Plant defense</keyword>
<dbReference type="OrthoDB" id="3027644at2759"/>
<protein>
    <recommendedName>
        <fullName evidence="10">NB-ARC domain-containing protein</fullName>
    </recommendedName>
</protein>
<dbReference type="Gene3D" id="1.20.5.4130">
    <property type="match status" value="1"/>
</dbReference>
<dbReference type="PANTHER" id="PTHR19338:SF73">
    <property type="entry name" value="DISEASE RESISTANCE PROTEIN RGA2-LIKE"/>
    <property type="match status" value="1"/>
</dbReference>
<dbReference type="GO" id="GO:0043531">
    <property type="term" value="F:ADP binding"/>
    <property type="evidence" value="ECO:0007669"/>
    <property type="project" value="InterPro"/>
</dbReference>
<dbReference type="Gramene" id="TVU26336">
    <property type="protein sequence ID" value="TVU26336"/>
    <property type="gene ID" value="EJB05_28877"/>
</dbReference>
<dbReference type="InterPro" id="IPR041118">
    <property type="entry name" value="Rx_N"/>
</dbReference>
<gene>
    <name evidence="8" type="ORF">EJB05_28877</name>
</gene>
<name>A0A5J9URY0_9POAL</name>
<dbReference type="InterPro" id="IPR027417">
    <property type="entry name" value="P-loop_NTPase"/>
</dbReference>
<dbReference type="Proteomes" id="UP000324897">
    <property type="component" value="Chromosome 2"/>
</dbReference>
<keyword evidence="4" id="KW-0547">Nucleotide-binding</keyword>
<dbReference type="Pfam" id="PF00931">
    <property type="entry name" value="NB-ARC"/>
    <property type="match status" value="1"/>
</dbReference>
<evidence type="ECO:0000256" key="5">
    <source>
        <dbReference type="ARBA" id="ARBA00022821"/>
    </source>
</evidence>
<accession>A0A5J9URY0</accession>
<evidence type="ECO:0008006" key="10">
    <source>
        <dbReference type="Google" id="ProtNLM"/>
    </source>
</evidence>
<dbReference type="PANTHER" id="PTHR19338">
    <property type="entry name" value="TRANSLOCASE OF INNER MITOCHONDRIAL MEMBRANE 13 HOMOLOG"/>
    <property type="match status" value="1"/>
</dbReference>
<evidence type="ECO:0000256" key="4">
    <source>
        <dbReference type="ARBA" id="ARBA00022741"/>
    </source>
</evidence>
<keyword evidence="9" id="KW-1185">Reference proteome</keyword>
<dbReference type="Pfam" id="PF18052">
    <property type="entry name" value="Rx_N"/>
    <property type="match status" value="1"/>
</dbReference>